<feature type="region of interest" description="Disordered" evidence="1">
    <location>
        <begin position="46"/>
        <end position="90"/>
    </location>
</feature>
<name>A0ABN7XKN0_GIGMA</name>
<feature type="non-terminal residue" evidence="2">
    <location>
        <position position="90"/>
    </location>
</feature>
<protein>
    <submittedName>
        <fullName evidence="2">36051_t:CDS:1</fullName>
    </submittedName>
</protein>
<feature type="non-terminal residue" evidence="2">
    <location>
        <position position="1"/>
    </location>
</feature>
<reference evidence="2 3" key="1">
    <citation type="submission" date="2021-06" db="EMBL/GenBank/DDBJ databases">
        <authorList>
            <person name="Kallberg Y."/>
            <person name="Tangrot J."/>
            <person name="Rosling A."/>
        </authorList>
    </citation>
    <scope>NUCLEOTIDE SEQUENCE [LARGE SCALE GENOMIC DNA]</scope>
    <source>
        <strain evidence="2 3">120-4 pot B 10/14</strain>
    </source>
</reference>
<dbReference type="EMBL" id="CAJVQB010153409">
    <property type="protein sequence ID" value="CAG8855814.1"/>
    <property type="molecule type" value="Genomic_DNA"/>
</dbReference>
<sequence length="90" mass="9955">MGTEMKEPTTKDPVTQDVHTIEVPDKGEYVVTQQDSPEVLSIPEYMRGNENLHDELDTLPPTSNTTAQSNECPGPKLSETSEELTEPNDP</sequence>
<dbReference type="Proteomes" id="UP000789901">
    <property type="component" value="Unassembled WGS sequence"/>
</dbReference>
<feature type="compositionally biased region" description="Acidic residues" evidence="1">
    <location>
        <begin position="80"/>
        <end position="90"/>
    </location>
</feature>
<comment type="caution">
    <text evidence="2">The sequence shown here is derived from an EMBL/GenBank/DDBJ whole genome shotgun (WGS) entry which is preliminary data.</text>
</comment>
<feature type="compositionally biased region" description="Basic and acidic residues" evidence="1">
    <location>
        <begin position="1"/>
        <end position="10"/>
    </location>
</feature>
<gene>
    <name evidence="2" type="ORF">GMARGA_LOCUS44635</name>
</gene>
<evidence type="ECO:0000256" key="1">
    <source>
        <dbReference type="SAM" id="MobiDB-lite"/>
    </source>
</evidence>
<keyword evidence="3" id="KW-1185">Reference proteome</keyword>
<feature type="compositionally biased region" description="Polar residues" evidence="1">
    <location>
        <begin position="60"/>
        <end position="71"/>
    </location>
</feature>
<feature type="region of interest" description="Disordered" evidence="1">
    <location>
        <begin position="1"/>
        <end position="27"/>
    </location>
</feature>
<evidence type="ECO:0000313" key="3">
    <source>
        <dbReference type="Proteomes" id="UP000789901"/>
    </source>
</evidence>
<organism evidence="2 3">
    <name type="scientific">Gigaspora margarita</name>
    <dbReference type="NCBI Taxonomy" id="4874"/>
    <lineage>
        <taxon>Eukaryota</taxon>
        <taxon>Fungi</taxon>
        <taxon>Fungi incertae sedis</taxon>
        <taxon>Mucoromycota</taxon>
        <taxon>Glomeromycotina</taxon>
        <taxon>Glomeromycetes</taxon>
        <taxon>Diversisporales</taxon>
        <taxon>Gigasporaceae</taxon>
        <taxon>Gigaspora</taxon>
    </lineage>
</organism>
<accession>A0ABN7XKN0</accession>
<proteinExistence type="predicted"/>
<evidence type="ECO:0000313" key="2">
    <source>
        <dbReference type="EMBL" id="CAG8855814.1"/>
    </source>
</evidence>